<dbReference type="Gene3D" id="3.40.720.10">
    <property type="entry name" value="Alkaline Phosphatase, subunit A"/>
    <property type="match status" value="1"/>
</dbReference>
<dbReference type="Proteomes" id="UP000306808">
    <property type="component" value="Unassembled WGS sequence"/>
</dbReference>
<dbReference type="GO" id="GO:0004553">
    <property type="term" value="F:hydrolase activity, hydrolyzing O-glycosyl compounds"/>
    <property type="evidence" value="ECO:0007669"/>
    <property type="project" value="UniProtKB-ARBA"/>
</dbReference>
<dbReference type="AlphaFoldDB" id="A0A4U0NY80"/>
<evidence type="ECO:0000256" key="1">
    <source>
        <dbReference type="SAM" id="SignalP"/>
    </source>
</evidence>
<evidence type="ECO:0000313" key="2">
    <source>
        <dbReference type="EMBL" id="TJZ59739.1"/>
    </source>
</evidence>
<proteinExistence type="predicted"/>
<sequence>MKRILNFTNLWKAVLAFMAVFQLSCNEDFPNILKEEYNNKEMGSSLNKVLVVVVDGIRGDAMTDIDPENMRKIARNSFYTNASLGDFRGNVAFTKETGLANIFTGVNSAKHQVTTDLSTIDTEGFPTLFDRLKSGYEGFNAIGYTTSNDVSQYLYADMDEKEVLSTDDEVIAKTKQAISGDTEMIVAHLSDIEQVGNDNSFESDDVAYQQAIRKFDVQMADLISTLEKRPNYKSENWLVVITSSIGGPIAEVDPDDQTVFADNLRNTFTYFYSPRFTRKYQARPSTSTAPFVGSGLHLTYGSSGINATSAQLDDVSKMNFGSSESFTINFFFKQNTLNTDHNYPPILIKRNNTDDGVGWQFIMAGGNVQFGASGINKISSAPVKDGKWHAITLSANRATNTAKIYTDGVLSAQTTAGTTNITNTIPMVWGKKTGNGSNTGDFIVCNLQIYNVAMNDAEVASMAGLGLVKPDNSPLYANLLGYWPAYQDNGTRVVTDVTGKAGNLKIVNELKWASFDEFVPFFKPDVNEGTFRLVPNQVDIPFFIYQWYGVLPNVAWSLDGQAWTPPYAILEY</sequence>
<name>A0A4U0NY80_9SPHI</name>
<keyword evidence="1" id="KW-0732">Signal</keyword>
<dbReference type="GO" id="GO:0005975">
    <property type="term" value="P:carbohydrate metabolic process"/>
    <property type="evidence" value="ECO:0007669"/>
    <property type="project" value="UniProtKB-ARBA"/>
</dbReference>
<dbReference type="SUPFAM" id="SSF53649">
    <property type="entry name" value="Alkaline phosphatase-like"/>
    <property type="match status" value="1"/>
</dbReference>
<dbReference type="Gene3D" id="2.60.120.200">
    <property type="match status" value="1"/>
</dbReference>
<evidence type="ECO:0000313" key="3">
    <source>
        <dbReference type="Proteomes" id="UP000306808"/>
    </source>
</evidence>
<feature type="signal peptide" evidence="1">
    <location>
        <begin position="1"/>
        <end position="18"/>
    </location>
</feature>
<protein>
    <submittedName>
        <fullName evidence="2">DUF4983 domain-containing protein</fullName>
    </submittedName>
</protein>
<dbReference type="EMBL" id="SUME01000005">
    <property type="protein sequence ID" value="TJZ59739.1"/>
    <property type="molecule type" value="Genomic_DNA"/>
</dbReference>
<gene>
    <name evidence="2" type="ORF">FAZ15_12615</name>
</gene>
<dbReference type="Pfam" id="PF13385">
    <property type="entry name" value="Laminin_G_3"/>
    <property type="match status" value="1"/>
</dbReference>
<comment type="caution">
    <text evidence="2">The sequence shown here is derived from an EMBL/GenBank/DDBJ whole genome shotgun (WGS) entry which is preliminary data.</text>
</comment>
<dbReference type="InterPro" id="IPR017850">
    <property type="entry name" value="Alkaline_phosphatase_core_sf"/>
</dbReference>
<dbReference type="InterPro" id="IPR013320">
    <property type="entry name" value="ConA-like_dom_sf"/>
</dbReference>
<dbReference type="OrthoDB" id="279982at2"/>
<keyword evidence="3" id="KW-1185">Reference proteome</keyword>
<feature type="chain" id="PRO_5020655881" evidence="1">
    <location>
        <begin position="19"/>
        <end position="572"/>
    </location>
</feature>
<reference evidence="2 3" key="1">
    <citation type="submission" date="2019-04" db="EMBL/GenBank/DDBJ databases">
        <title>Sphingobacterium olei sp. nov., isolated from oil-contaminated soil.</title>
        <authorList>
            <person name="Liu B."/>
        </authorList>
    </citation>
    <scope>NUCLEOTIDE SEQUENCE [LARGE SCALE GENOMIC DNA]</scope>
    <source>
        <strain evidence="2 3">HAL-9</strain>
    </source>
</reference>
<organism evidence="2 3">
    <name type="scientific">Sphingobacterium olei</name>
    <dbReference type="NCBI Taxonomy" id="2571155"/>
    <lineage>
        <taxon>Bacteria</taxon>
        <taxon>Pseudomonadati</taxon>
        <taxon>Bacteroidota</taxon>
        <taxon>Sphingobacteriia</taxon>
        <taxon>Sphingobacteriales</taxon>
        <taxon>Sphingobacteriaceae</taxon>
        <taxon>Sphingobacterium</taxon>
    </lineage>
</organism>
<accession>A0A4U0NY80</accession>
<dbReference type="RefSeq" id="WP_136901681.1">
    <property type="nucleotide sequence ID" value="NZ_SUME01000005.1"/>
</dbReference>
<dbReference type="SUPFAM" id="SSF49899">
    <property type="entry name" value="Concanavalin A-like lectins/glucanases"/>
    <property type="match status" value="1"/>
</dbReference>